<feature type="compositionally biased region" description="Low complexity" evidence="1">
    <location>
        <begin position="98"/>
        <end position="111"/>
    </location>
</feature>
<name>A0A369K5M4_HYPMA</name>
<feature type="compositionally biased region" description="Pro residues" evidence="1">
    <location>
        <begin position="141"/>
        <end position="188"/>
    </location>
</feature>
<dbReference type="Proteomes" id="UP000076154">
    <property type="component" value="Unassembled WGS sequence"/>
</dbReference>
<evidence type="ECO:0000313" key="2">
    <source>
        <dbReference type="EMBL" id="RDB27955.1"/>
    </source>
</evidence>
<comment type="caution">
    <text evidence="2">The sequence shown here is derived from an EMBL/GenBank/DDBJ whole genome shotgun (WGS) entry which is preliminary data.</text>
</comment>
<proteinExistence type="predicted"/>
<accession>A0A369K5M4</accession>
<keyword evidence="3" id="KW-1185">Reference proteome</keyword>
<dbReference type="AlphaFoldDB" id="A0A369K5M4"/>
<dbReference type="PANTHER" id="PTHR48125:SF12">
    <property type="entry name" value="AT HOOK TRANSCRIPTION FACTOR FAMILY-RELATED"/>
    <property type="match status" value="1"/>
</dbReference>
<feature type="region of interest" description="Disordered" evidence="1">
    <location>
        <begin position="552"/>
        <end position="579"/>
    </location>
</feature>
<sequence length="620" mass="67263">MSQPPWPGHQPGALDGAALAGHAFLAQAQYGQLPVGTDENPFNSDEVYEEVFSQWINPDSGEDHFVPRTHPTEQPLPTHTTWQNLLDQASQHTAQHYPSSSSPPASDDGFSPPSPSPPSPGNALWGDSPPPPPSGGSSPPLGGPPPPLGGGPPPPPPPGSSPPPPPPPGGGPPPPPPPGGGPPPPPPGGGPQICLNVIYVIQVIVLNTRFDLIPIVLKALLQQYIYQIGLSILARHRLVADIQYIEEVIAMQHPQTQGNNDDVDVDDDVIMGNQEDDVSIAPQRPRSRPVPGGRPHIMQHTNTPHIAQPVVVPAQPVNPFVGYDLGNISHSSNAFMHHIMACYTEISEKALDDLVYLADFYLCNGYFGSKPEVKTVIKEKSDTFRPFFKFMNPDDPTDIVPRGDIPMNTSLFIIFACFGFLSFGSTDLCVRGSHIGQTHHLHDNVLPNAAALLLLILHFLTEERVVAGPYNLYNPKEIKFRLTGNPEARRRYTELFLHFVARQTLLKTNFWPYYDYMVHGILQVTEKIDNVLLRGAIPSPSLIATTLVGHGPEPSTTRPFSSFTTTSSSQAPLEGSTDLPIHPNKLVNFPYYPQEILGCAKATVSVLDPRVFHAQGGLLP</sequence>
<dbReference type="PRINTS" id="PR01217">
    <property type="entry name" value="PRICHEXTENSN"/>
</dbReference>
<dbReference type="PANTHER" id="PTHR48125">
    <property type="entry name" value="LP07818P1"/>
    <property type="match status" value="1"/>
</dbReference>
<gene>
    <name evidence="2" type="ORF">Hypma_002334</name>
</gene>
<reference evidence="2" key="1">
    <citation type="submission" date="2018-04" db="EMBL/GenBank/DDBJ databases">
        <title>Whole genome sequencing of Hypsizygus marmoreus.</title>
        <authorList>
            <person name="Choi I.-G."/>
            <person name="Min B."/>
            <person name="Kim J.-G."/>
            <person name="Kim S."/>
            <person name="Oh Y.-L."/>
            <person name="Kong W.-S."/>
            <person name="Park H."/>
            <person name="Jeong J."/>
            <person name="Song E.-S."/>
        </authorList>
    </citation>
    <scope>NUCLEOTIDE SEQUENCE [LARGE SCALE GENOMIC DNA]</scope>
    <source>
        <strain evidence="2">51987-8</strain>
    </source>
</reference>
<organism evidence="2 3">
    <name type="scientific">Hypsizygus marmoreus</name>
    <name type="common">White beech mushroom</name>
    <name type="synonym">Agaricus marmoreus</name>
    <dbReference type="NCBI Taxonomy" id="39966"/>
    <lineage>
        <taxon>Eukaryota</taxon>
        <taxon>Fungi</taxon>
        <taxon>Dikarya</taxon>
        <taxon>Basidiomycota</taxon>
        <taxon>Agaricomycotina</taxon>
        <taxon>Agaricomycetes</taxon>
        <taxon>Agaricomycetidae</taxon>
        <taxon>Agaricales</taxon>
        <taxon>Tricholomatineae</taxon>
        <taxon>Lyophyllaceae</taxon>
        <taxon>Hypsizygus</taxon>
    </lineage>
</organism>
<dbReference type="InParanoid" id="A0A369K5M4"/>
<feature type="region of interest" description="Disordered" evidence="1">
    <location>
        <begin position="58"/>
        <end position="78"/>
    </location>
</feature>
<evidence type="ECO:0000313" key="3">
    <source>
        <dbReference type="Proteomes" id="UP000076154"/>
    </source>
</evidence>
<dbReference type="EMBL" id="LUEZ02000013">
    <property type="protein sequence ID" value="RDB27955.1"/>
    <property type="molecule type" value="Genomic_DNA"/>
</dbReference>
<evidence type="ECO:0000256" key="1">
    <source>
        <dbReference type="SAM" id="MobiDB-lite"/>
    </source>
</evidence>
<feature type="region of interest" description="Disordered" evidence="1">
    <location>
        <begin position="90"/>
        <end position="188"/>
    </location>
</feature>
<feature type="compositionally biased region" description="Low complexity" evidence="1">
    <location>
        <begin position="554"/>
        <end position="569"/>
    </location>
</feature>
<protein>
    <submittedName>
        <fullName evidence="2">Uncharacterized protein</fullName>
    </submittedName>
</protein>